<comment type="caution">
    <text evidence="8">The sequence shown here is derived from an EMBL/GenBank/DDBJ whole genome shotgun (WGS) entry which is preliminary data.</text>
</comment>
<dbReference type="RefSeq" id="WP_259508320.1">
    <property type="nucleotide sequence ID" value="NZ_JANLCM010000002.1"/>
</dbReference>
<dbReference type="PANTHER" id="PTHR43466:SF1">
    <property type="entry name" value="2-OXO-4-HYDROXY-4-CARBOXY-5-UREIDOIMIDAZOLINE DECARBOXYLASE-RELATED"/>
    <property type="match status" value="1"/>
</dbReference>
<dbReference type="Pfam" id="PF09349">
    <property type="entry name" value="OHCU_decarbox"/>
    <property type="match status" value="1"/>
</dbReference>
<evidence type="ECO:0000259" key="7">
    <source>
        <dbReference type="Pfam" id="PF09349"/>
    </source>
</evidence>
<name>A0ABT2GRZ7_9MICO</name>
<dbReference type="Gene3D" id="1.10.3330.10">
    <property type="entry name" value="Oxo-4-hydroxy-4-carboxy-5-ureidoimidazoline decarboxylase"/>
    <property type="match status" value="1"/>
</dbReference>
<evidence type="ECO:0000256" key="4">
    <source>
        <dbReference type="ARBA" id="ARBA00022631"/>
    </source>
</evidence>
<evidence type="ECO:0000313" key="8">
    <source>
        <dbReference type="EMBL" id="MCS5718938.1"/>
    </source>
</evidence>
<comment type="pathway">
    <text evidence="2">Purine metabolism; urate degradation; (S)-allantoin from urate: step 3/3.</text>
</comment>
<keyword evidence="6 8" id="KW-0456">Lyase</keyword>
<dbReference type="NCBIfam" id="NF010372">
    <property type="entry name" value="PRK13798.1"/>
    <property type="match status" value="1"/>
</dbReference>
<dbReference type="Proteomes" id="UP001165584">
    <property type="component" value="Unassembled WGS sequence"/>
</dbReference>
<organism evidence="8 9">
    <name type="scientific">Herbiconiux aconitum</name>
    <dbReference type="NCBI Taxonomy" id="2970913"/>
    <lineage>
        <taxon>Bacteria</taxon>
        <taxon>Bacillati</taxon>
        <taxon>Actinomycetota</taxon>
        <taxon>Actinomycetes</taxon>
        <taxon>Micrococcales</taxon>
        <taxon>Microbacteriaceae</taxon>
        <taxon>Herbiconiux</taxon>
    </lineage>
</organism>
<dbReference type="PANTHER" id="PTHR43466">
    <property type="entry name" value="2-OXO-4-HYDROXY-4-CARBOXY-5-UREIDOIMIDAZOLINE DECARBOXYLASE-RELATED"/>
    <property type="match status" value="1"/>
</dbReference>
<keyword evidence="5" id="KW-0210">Decarboxylase</keyword>
<accession>A0ABT2GRZ7</accession>
<dbReference type="SUPFAM" id="SSF158694">
    <property type="entry name" value="UraD-Like"/>
    <property type="match status" value="1"/>
</dbReference>
<reference evidence="8" key="1">
    <citation type="submission" date="2022-08" db="EMBL/GenBank/DDBJ databases">
        <authorList>
            <person name="Deng Y."/>
            <person name="Han X.-F."/>
            <person name="Zhang Y.-Q."/>
        </authorList>
    </citation>
    <scope>NUCLEOTIDE SEQUENCE</scope>
    <source>
        <strain evidence="8">CPCC 205763</strain>
    </source>
</reference>
<dbReference type="GO" id="GO:0051997">
    <property type="term" value="F:2-oxo-4-hydroxy-4-carboxy-5-ureidoimidazoline decarboxylase activity"/>
    <property type="evidence" value="ECO:0007669"/>
    <property type="project" value="UniProtKB-EC"/>
</dbReference>
<dbReference type="InterPro" id="IPR018020">
    <property type="entry name" value="OHCU_decarboxylase"/>
</dbReference>
<dbReference type="EMBL" id="JANLCM010000002">
    <property type="protein sequence ID" value="MCS5718938.1"/>
    <property type="molecule type" value="Genomic_DNA"/>
</dbReference>
<comment type="catalytic activity">
    <reaction evidence="1">
        <text>5-hydroxy-2-oxo-4-ureido-2,5-dihydro-1H-imidazole-5-carboxylate + H(+) = (S)-allantoin + CO2</text>
        <dbReference type="Rhea" id="RHEA:26301"/>
        <dbReference type="ChEBI" id="CHEBI:15378"/>
        <dbReference type="ChEBI" id="CHEBI:15678"/>
        <dbReference type="ChEBI" id="CHEBI:16526"/>
        <dbReference type="ChEBI" id="CHEBI:58639"/>
        <dbReference type="EC" id="4.1.1.97"/>
    </reaction>
</comment>
<dbReference type="InterPro" id="IPR017595">
    <property type="entry name" value="OHCU_decarboxylase-2"/>
</dbReference>
<evidence type="ECO:0000313" key="9">
    <source>
        <dbReference type="Proteomes" id="UP001165584"/>
    </source>
</evidence>
<dbReference type="InterPro" id="IPR036778">
    <property type="entry name" value="OHCU_decarboxylase_sf"/>
</dbReference>
<evidence type="ECO:0000256" key="6">
    <source>
        <dbReference type="ARBA" id="ARBA00023239"/>
    </source>
</evidence>
<feature type="domain" description="Oxo-4-hydroxy-4-carboxy-5-ureidoimidazoline decarboxylase" evidence="7">
    <location>
        <begin position="10"/>
        <end position="160"/>
    </location>
</feature>
<evidence type="ECO:0000256" key="1">
    <source>
        <dbReference type="ARBA" id="ARBA00001163"/>
    </source>
</evidence>
<evidence type="ECO:0000256" key="5">
    <source>
        <dbReference type="ARBA" id="ARBA00022793"/>
    </source>
</evidence>
<proteinExistence type="predicted"/>
<evidence type="ECO:0000256" key="2">
    <source>
        <dbReference type="ARBA" id="ARBA00004754"/>
    </source>
</evidence>
<sequence>MADSSAAVIDSAELREALHSCLGVHRFVEEVVAGAPYATSDDLLATADRVAASLTPAEVDEALAHHPRIGERAQGEGRAQQFSRGEQAAAEASDADLVDAIAAGNAEYEARFDRVFLIRAAGRSRAEILAELTRRLRLDDAAEAATVASELHGITMLRLQSLYPH</sequence>
<gene>
    <name evidence="8" type="primary">uraD</name>
    <name evidence="8" type="ORF">N1027_12410</name>
</gene>
<dbReference type="NCBIfam" id="TIGR03180">
    <property type="entry name" value="UraD_2"/>
    <property type="match status" value="1"/>
</dbReference>
<keyword evidence="9" id="KW-1185">Reference proteome</keyword>
<keyword evidence="4" id="KW-0659">Purine metabolism</keyword>
<evidence type="ECO:0000256" key="3">
    <source>
        <dbReference type="ARBA" id="ARBA00012257"/>
    </source>
</evidence>
<protein>
    <recommendedName>
        <fullName evidence="3">2-oxo-4-hydroxy-4-carboxy-5-ureidoimidazoline decarboxylase</fullName>
        <ecNumber evidence="3">4.1.1.97</ecNumber>
    </recommendedName>
</protein>
<dbReference type="EC" id="4.1.1.97" evidence="3"/>